<comment type="similarity">
    <text evidence="1">Belongs to the LysR transcriptional regulatory family.</text>
</comment>
<protein>
    <submittedName>
        <fullName evidence="6">LysR family transcriptional regulator</fullName>
    </submittedName>
</protein>
<organism evidence="6 7">
    <name type="scientific">Pusillimonas noertemannii</name>
    <dbReference type="NCBI Taxonomy" id="305977"/>
    <lineage>
        <taxon>Bacteria</taxon>
        <taxon>Pseudomonadati</taxon>
        <taxon>Pseudomonadota</taxon>
        <taxon>Betaproteobacteria</taxon>
        <taxon>Burkholderiales</taxon>
        <taxon>Alcaligenaceae</taxon>
        <taxon>Pusillimonas</taxon>
    </lineage>
</organism>
<dbReference type="OrthoDB" id="5495633at2"/>
<comment type="caution">
    <text evidence="6">The sequence shown here is derived from an EMBL/GenBank/DDBJ whole genome shotgun (WGS) entry which is preliminary data.</text>
</comment>
<evidence type="ECO:0000259" key="5">
    <source>
        <dbReference type="PROSITE" id="PS50931"/>
    </source>
</evidence>
<dbReference type="InterPro" id="IPR005119">
    <property type="entry name" value="LysR_subst-bd"/>
</dbReference>
<evidence type="ECO:0000256" key="2">
    <source>
        <dbReference type="ARBA" id="ARBA00023015"/>
    </source>
</evidence>
<gene>
    <name evidence="6" type="ORF">C7440_0142</name>
</gene>
<keyword evidence="7" id="KW-1185">Reference proteome</keyword>
<dbReference type="STRING" id="1231391.GCA_000308195_01449"/>
<evidence type="ECO:0000313" key="6">
    <source>
        <dbReference type="EMBL" id="PVY67759.1"/>
    </source>
</evidence>
<evidence type="ECO:0000256" key="3">
    <source>
        <dbReference type="ARBA" id="ARBA00023125"/>
    </source>
</evidence>
<sequence length="306" mass="35053">MRYQRIDLNLLVALDILLAERNVTRAAERLHITQSAASGVLSRLRDYFEDPLLVQVGRDMRLTPLAESLVDQVRDIIVRIDSTMAARPEFDPGEAQRHFVIIASDYVSRVLMADVLQRISALAPAITFELRPTSPLMVRDIEQGRVDLLITPAHLVSADHPSTPLFDDTYTVVAWDQNPICKKGLTLDTYHSAGHVAYRYGRGGNPWFEQWYANQHAETRRVEVITHDFNLISRFVIGTNRLATVQTRLATQFEESMPVRLFPLPMNTPRLVEVLQWHKYRETDPGCMWLREQIIETARQLPVISD</sequence>
<evidence type="ECO:0000256" key="4">
    <source>
        <dbReference type="ARBA" id="ARBA00023163"/>
    </source>
</evidence>
<dbReference type="InterPro" id="IPR036388">
    <property type="entry name" value="WH-like_DNA-bd_sf"/>
</dbReference>
<keyword evidence="4" id="KW-0804">Transcription</keyword>
<feature type="domain" description="HTH lysR-type" evidence="5">
    <location>
        <begin position="6"/>
        <end position="63"/>
    </location>
</feature>
<dbReference type="GO" id="GO:0003700">
    <property type="term" value="F:DNA-binding transcription factor activity"/>
    <property type="evidence" value="ECO:0007669"/>
    <property type="project" value="InterPro"/>
</dbReference>
<evidence type="ECO:0000256" key="1">
    <source>
        <dbReference type="ARBA" id="ARBA00009437"/>
    </source>
</evidence>
<keyword evidence="2" id="KW-0805">Transcription regulation</keyword>
<keyword evidence="3" id="KW-0238">DNA-binding</keyword>
<dbReference type="SUPFAM" id="SSF46785">
    <property type="entry name" value="Winged helix' DNA-binding domain"/>
    <property type="match status" value="1"/>
</dbReference>
<dbReference type="EMBL" id="QEKO01000001">
    <property type="protein sequence ID" value="PVY67759.1"/>
    <property type="molecule type" value="Genomic_DNA"/>
</dbReference>
<dbReference type="AlphaFoldDB" id="A0A2U1CPF1"/>
<dbReference type="RefSeq" id="WP_017523808.1">
    <property type="nucleotide sequence ID" value="NZ_JACCEX010000001.1"/>
</dbReference>
<dbReference type="InterPro" id="IPR050389">
    <property type="entry name" value="LysR-type_TF"/>
</dbReference>
<evidence type="ECO:0000313" key="7">
    <source>
        <dbReference type="Proteomes" id="UP000246145"/>
    </source>
</evidence>
<dbReference type="PROSITE" id="PS50931">
    <property type="entry name" value="HTH_LYSR"/>
    <property type="match status" value="1"/>
</dbReference>
<dbReference type="Pfam" id="PF00126">
    <property type="entry name" value="HTH_1"/>
    <property type="match status" value="1"/>
</dbReference>
<accession>A0A2U1CPF1</accession>
<dbReference type="PANTHER" id="PTHR30118:SF6">
    <property type="entry name" value="HTH-TYPE TRANSCRIPTIONAL REGULATOR LEUO"/>
    <property type="match status" value="1"/>
</dbReference>
<dbReference type="Gene3D" id="3.40.190.10">
    <property type="entry name" value="Periplasmic binding protein-like II"/>
    <property type="match status" value="2"/>
</dbReference>
<dbReference type="GO" id="GO:0003677">
    <property type="term" value="F:DNA binding"/>
    <property type="evidence" value="ECO:0007669"/>
    <property type="project" value="UniProtKB-KW"/>
</dbReference>
<dbReference type="PANTHER" id="PTHR30118">
    <property type="entry name" value="HTH-TYPE TRANSCRIPTIONAL REGULATOR LEUO-RELATED"/>
    <property type="match status" value="1"/>
</dbReference>
<dbReference type="SUPFAM" id="SSF53850">
    <property type="entry name" value="Periplasmic binding protein-like II"/>
    <property type="match status" value="1"/>
</dbReference>
<proteinExistence type="inferred from homology"/>
<dbReference type="Pfam" id="PF03466">
    <property type="entry name" value="LysR_substrate"/>
    <property type="match status" value="1"/>
</dbReference>
<dbReference type="InterPro" id="IPR036390">
    <property type="entry name" value="WH_DNA-bd_sf"/>
</dbReference>
<dbReference type="Gene3D" id="1.10.10.10">
    <property type="entry name" value="Winged helix-like DNA-binding domain superfamily/Winged helix DNA-binding domain"/>
    <property type="match status" value="1"/>
</dbReference>
<dbReference type="InterPro" id="IPR000847">
    <property type="entry name" value="LysR_HTH_N"/>
</dbReference>
<reference evidence="6 7" key="1">
    <citation type="submission" date="2018-04" db="EMBL/GenBank/DDBJ databases">
        <title>Genomic Encyclopedia of Type Strains, Phase IV (KMG-IV): sequencing the most valuable type-strain genomes for metagenomic binning, comparative biology and taxonomic classification.</title>
        <authorList>
            <person name="Goeker M."/>
        </authorList>
    </citation>
    <scope>NUCLEOTIDE SEQUENCE [LARGE SCALE GENOMIC DNA]</scope>
    <source>
        <strain evidence="6 7">DSM 10065</strain>
    </source>
</reference>
<name>A0A2U1CPF1_9BURK</name>
<dbReference type="Proteomes" id="UP000246145">
    <property type="component" value="Unassembled WGS sequence"/>
</dbReference>